<dbReference type="EMBL" id="NHYE01005313">
    <property type="protein sequence ID" value="PPQ74795.1"/>
    <property type="molecule type" value="Genomic_DNA"/>
</dbReference>
<comment type="caution">
    <text evidence="1">The sequence shown here is derived from an EMBL/GenBank/DDBJ whole genome shotgun (WGS) entry which is preliminary data.</text>
</comment>
<sequence>MMPPQTAILSLRNVRVSTYLHRPSHLGSLKIWCLIRPIGNDVFNRGSTSDWYKARGGTCVSAGLYLTKPNMSWSTLWSVKMPLPTMGITPYYNESLDCTRLLERNPSNLSAQRQRDFPGGRWWGLLAHYLFAVPTYAASPSREVKDVLALHTWSLSSSIVLCSIQHIQFVKTTNFQAP</sequence>
<dbReference type="Proteomes" id="UP000284706">
    <property type="component" value="Unassembled WGS sequence"/>
</dbReference>
<proteinExistence type="predicted"/>
<dbReference type="InParanoid" id="A0A409W8I5"/>
<evidence type="ECO:0000313" key="2">
    <source>
        <dbReference type="Proteomes" id="UP000284706"/>
    </source>
</evidence>
<protein>
    <submittedName>
        <fullName evidence="1">Uncharacterized protein</fullName>
    </submittedName>
</protein>
<reference evidence="1 2" key="1">
    <citation type="journal article" date="2018" name="Evol. Lett.">
        <title>Horizontal gene cluster transfer increased hallucinogenic mushroom diversity.</title>
        <authorList>
            <person name="Reynolds H.T."/>
            <person name="Vijayakumar V."/>
            <person name="Gluck-Thaler E."/>
            <person name="Korotkin H.B."/>
            <person name="Matheny P.B."/>
            <person name="Slot J.C."/>
        </authorList>
    </citation>
    <scope>NUCLEOTIDE SEQUENCE [LARGE SCALE GENOMIC DNA]</scope>
    <source>
        <strain evidence="1 2">SRW20</strain>
    </source>
</reference>
<accession>A0A409W8I5</accession>
<gene>
    <name evidence="1" type="ORF">CVT26_004885</name>
</gene>
<organism evidence="1 2">
    <name type="scientific">Gymnopilus dilepis</name>
    <dbReference type="NCBI Taxonomy" id="231916"/>
    <lineage>
        <taxon>Eukaryota</taxon>
        <taxon>Fungi</taxon>
        <taxon>Dikarya</taxon>
        <taxon>Basidiomycota</taxon>
        <taxon>Agaricomycotina</taxon>
        <taxon>Agaricomycetes</taxon>
        <taxon>Agaricomycetidae</taxon>
        <taxon>Agaricales</taxon>
        <taxon>Agaricineae</taxon>
        <taxon>Hymenogastraceae</taxon>
        <taxon>Gymnopilus</taxon>
    </lineage>
</organism>
<name>A0A409W8I5_9AGAR</name>
<keyword evidence="2" id="KW-1185">Reference proteome</keyword>
<evidence type="ECO:0000313" key="1">
    <source>
        <dbReference type="EMBL" id="PPQ74795.1"/>
    </source>
</evidence>
<dbReference type="AlphaFoldDB" id="A0A409W8I5"/>